<feature type="domain" description="FAD dependent oxidoreductase" evidence="7">
    <location>
        <begin position="11"/>
        <end position="298"/>
    </location>
</feature>
<accession>A0A1B9GCC7</accession>
<dbReference type="VEuPathDB" id="FungiDB:I302_00154"/>
<dbReference type="InterPro" id="IPR023209">
    <property type="entry name" value="DAO"/>
</dbReference>
<dbReference type="AlphaFoldDB" id="A0A1B9GCC7"/>
<dbReference type="EMBL" id="KI894018">
    <property type="protein sequence ID" value="OCF28665.1"/>
    <property type="molecule type" value="Genomic_DNA"/>
</dbReference>
<protein>
    <submittedName>
        <fullName evidence="8">D-aspartate oxidase</fullName>
    </submittedName>
</protein>
<keyword evidence="5" id="KW-0560">Oxidoreductase</keyword>
<evidence type="ECO:0000256" key="6">
    <source>
        <dbReference type="SAM" id="MobiDB-lite"/>
    </source>
</evidence>
<dbReference type="SUPFAM" id="SSF54373">
    <property type="entry name" value="FAD-linked reductases, C-terminal domain"/>
    <property type="match status" value="1"/>
</dbReference>
<evidence type="ECO:0000313" key="8">
    <source>
        <dbReference type="EMBL" id="OCF28665.1"/>
    </source>
</evidence>
<evidence type="ECO:0000313" key="9">
    <source>
        <dbReference type="EMBL" id="WVW79502.1"/>
    </source>
</evidence>
<reference evidence="8" key="3">
    <citation type="submission" date="2014-01" db="EMBL/GenBank/DDBJ databases">
        <title>Evolution of pathogenesis and genome organization in the Tremellales.</title>
        <authorList>
            <person name="Cuomo C."/>
            <person name="Litvintseva A."/>
            <person name="Heitman J."/>
            <person name="Chen Y."/>
            <person name="Sun S."/>
            <person name="Springer D."/>
            <person name="Dromer F."/>
            <person name="Young S."/>
            <person name="Zeng Q."/>
            <person name="Chapman S."/>
            <person name="Gujja S."/>
            <person name="Saif S."/>
            <person name="Birren B."/>
        </authorList>
    </citation>
    <scope>NUCLEOTIDE SEQUENCE</scope>
    <source>
        <strain evidence="8">CBS 10118</strain>
    </source>
</reference>
<proteinExistence type="inferred from homology"/>
<dbReference type="InterPro" id="IPR006076">
    <property type="entry name" value="FAD-dep_OxRdtase"/>
</dbReference>
<dbReference type="GO" id="GO:0019478">
    <property type="term" value="P:D-amino acid catabolic process"/>
    <property type="evidence" value="ECO:0007669"/>
    <property type="project" value="TreeGrafter"/>
</dbReference>
<dbReference type="KEGG" id="kbi:30204553"/>
<dbReference type="RefSeq" id="XP_019049735.1">
    <property type="nucleotide sequence ID" value="XM_019186857.1"/>
</dbReference>
<evidence type="ECO:0000256" key="1">
    <source>
        <dbReference type="ARBA" id="ARBA00001974"/>
    </source>
</evidence>
<dbReference type="Proteomes" id="UP000092730">
    <property type="component" value="Chromosome 1"/>
</dbReference>
<dbReference type="Gene3D" id="3.30.9.10">
    <property type="entry name" value="D-Amino Acid Oxidase, subunit A, domain 2"/>
    <property type="match status" value="1"/>
</dbReference>
<evidence type="ECO:0000313" key="10">
    <source>
        <dbReference type="Proteomes" id="UP000092730"/>
    </source>
</evidence>
<sequence>MPSDLNSPRPIVVLGAGIIGLTTAIRLLETPLYQEKHHPVHIIADHLPDDPLDPRYASTIAGAHHLSFADDGDERQRRWDRRTFKVMYDEWAREGESTGLMRIKQTELFVGHRQHLHIYEEHPDFQVMDPSQLPEGVDHAVKFTSLTMTPAIYLNRLLRRIHELSYGQVTIHRYHLPSLSHITDPSIQTMLGTSLTPLAIFVCVGSGAIDLGGVEDKSVYPTRGQIVKIRAPWVKEGMTRQVGQLNGGEGGERTYIIPRSSGEVVLGGTREVDDWETQPRDETTRNILRRVLEVCPNLLSSSADSTLTSDNKGSEQSSTEVAVKGREEKSRLESLIVDVLVGFRPSRQGGVRVERGHDLIFEEADHEGTKVVYNYGHGGAGWQSCWGTAEDAISIL</sequence>
<dbReference type="GeneID" id="30204553"/>
<dbReference type="EMBL" id="CP144541">
    <property type="protein sequence ID" value="WVW79502.1"/>
    <property type="molecule type" value="Genomic_DNA"/>
</dbReference>
<reference evidence="9" key="4">
    <citation type="submission" date="2024-02" db="EMBL/GenBank/DDBJ databases">
        <title>Comparative genomics of Cryptococcus and Kwoniella reveals pathogenesis evolution and contrasting modes of karyotype evolution via chromosome fusion or intercentromeric recombination.</title>
        <authorList>
            <person name="Coelho M.A."/>
            <person name="David-Palma M."/>
            <person name="Shea T."/>
            <person name="Bowers K."/>
            <person name="McGinley-Smith S."/>
            <person name="Mohammad A.W."/>
            <person name="Gnirke A."/>
            <person name="Yurkov A.M."/>
            <person name="Nowrousian M."/>
            <person name="Sun S."/>
            <person name="Cuomo C.A."/>
            <person name="Heitman J."/>
        </authorList>
    </citation>
    <scope>NUCLEOTIDE SEQUENCE</scope>
    <source>
        <strain evidence="9">CBS 10118</strain>
    </source>
</reference>
<evidence type="ECO:0000256" key="3">
    <source>
        <dbReference type="ARBA" id="ARBA00022630"/>
    </source>
</evidence>
<dbReference type="OrthoDB" id="2015447at2759"/>
<dbReference type="PIRSF" id="PIRSF000189">
    <property type="entry name" value="D-aa_oxidase"/>
    <property type="match status" value="1"/>
</dbReference>
<dbReference type="Pfam" id="PF01266">
    <property type="entry name" value="DAO"/>
    <property type="match status" value="1"/>
</dbReference>
<keyword evidence="3" id="KW-0285">Flavoprotein</keyword>
<keyword evidence="4" id="KW-0274">FAD</keyword>
<dbReference type="STRING" id="1296100.A0A1B9GCC7"/>
<evidence type="ECO:0000259" key="7">
    <source>
        <dbReference type="Pfam" id="PF01266"/>
    </source>
</evidence>
<evidence type="ECO:0000256" key="4">
    <source>
        <dbReference type="ARBA" id="ARBA00022827"/>
    </source>
</evidence>
<comment type="similarity">
    <text evidence="2">Belongs to the DAMOX/DASOX family.</text>
</comment>
<feature type="region of interest" description="Disordered" evidence="6">
    <location>
        <begin position="303"/>
        <end position="325"/>
    </location>
</feature>
<dbReference type="SUPFAM" id="SSF51971">
    <property type="entry name" value="Nucleotide-binding domain"/>
    <property type="match status" value="1"/>
</dbReference>
<organism evidence="8">
    <name type="scientific">Kwoniella bestiolae CBS 10118</name>
    <dbReference type="NCBI Taxonomy" id="1296100"/>
    <lineage>
        <taxon>Eukaryota</taxon>
        <taxon>Fungi</taxon>
        <taxon>Dikarya</taxon>
        <taxon>Basidiomycota</taxon>
        <taxon>Agaricomycotina</taxon>
        <taxon>Tremellomycetes</taxon>
        <taxon>Tremellales</taxon>
        <taxon>Cryptococcaceae</taxon>
        <taxon>Kwoniella</taxon>
    </lineage>
</organism>
<reference evidence="8" key="1">
    <citation type="submission" date="2013-07" db="EMBL/GenBank/DDBJ databases">
        <title>The Genome Sequence of Cryptococcus bestiolae CBS10118.</title>
        <authorList>
            <consortium name="The Broad Institute Genome Sequencing Platform"/>
            <person name="Cuomo C."/>
            <person name="Litvintseva A."/>
            <person name="Chen Y."/>
            <person name="Heitman J."/>
            <person name="Sun S."/>
            <person name="Springer D."/>
            <person name="Dromer F."/>
            <person name="Young S.K."/>
            <person name="Zeng Q."/>
            <person name="Gargeya S."/>
            <person name="Fitzgerald M."/>
            <person name="Abouelleil A."/>
            <person name="Alvarado L."/>
            <person name="Berlin A.M."/>
            <person name="Chapman S.B."/>
            <person name="Dewar J."/>
            <person name="Goldberg J."/>
            <person name="Griggs A."/>
            <person name="Gujja S."/>
            <person name="Hansen M."/>
            <person name="Howarth C."/>
            <person name="Imamovic A."/>
            <person name="Larimer J."/>
            <person name="McCowan C."/>
            <person name="Murphy C."/>
            <person name="Pearson M."/>
            <person name="Priest M."/>
            <person name="Roberts A."/>
            <person name="Saif S."/>
            <person name="Shea T."/>
            <person name="Sykes S."/>
            <person name="Wortman J."/>
            <person name="Nusbaum C."/>
            <person name="Birren B."/>
        </authorList>
    </citation>
    <scope>NUCLEOTIDE SEQUENCE [LARGE SCALE GENOMIC DNA]</scope>
    <source>
        <strain evidence="8">CBS 10118</strain>
    </source>
</reference>
<dbReference type="GO" id="GO:0005737">
    <property type="term" value="C:cytoplasm"/>
    <property type="evidence" value="ECO:0007669"/>
    <property type="project" value="TreeGrafter"/>
</dbReference>
<reference evidence="9" key="2">
    <citation type="submission" date="2013-07" db="EMBL/GenBank/DDBJ databases">
        <authorList>
            <consortium name="The Broad Institute Genome Sequencing Platform"/>
            <person name="Cuomo C."/>
            <person name="Litvintseva A."/>
            <person name="Chen Y."/>
            <person name="Heitman J."/>
            <person name="Sun S."/>
            <person name="Springer D."/>
            <person name="Dromer F."/>
            <person name="Young S.K."/>
            <person name="Zeng Q."/>
            <person name="Gargeya S."/>
            <person name="Fitzgerald M."/>
            <person name="Abouelleil A."/>
            <person name="Alvarado L."/>
            <person name="Berlin A.M."/>
            <person name="Chapman S.B."/>
            <person name="Dewar J."/>
            <person name="Goldberg J."/>
            <person name="Griggs A."/>
            <person name="Gujja S."/>
            <person name="Hansen M."/>
            <person name="Howarth C."/>
            <person name="Imamovic A."/>
            <person name="Larimer J."/>
            <person name="McCowan C."/>
            <person name="Murphy C."/>
            <person name="Pearson M."/>
            <person name="Priest M."/>
            <person name="Roberts A."/>
            <person name="Saif S."/>
            <person name="Shea T."/>
            <person name="Sykes S."/>
            <person name="Wortman J."/>
            <person name="Nusbaum C."/>
            <person name="Birren B."/>
        </authorList>
    </citation>
    <scope>NUCLEOTIDE SEQUENCE</scope>
    <source>
        <strain evidence="9">CBS 10118</strain>
    </source>
</reference>
<dbReference type="Gene3D" id="3.40.50.720">
    <property type="entry name" value="NAD(P)-binding Rossmann-like Domain"/>
    <property type="match status" value="1"/>
</dbReference>
<dbReference type="GO" id="GO:0003884">
    <property type="term" value="F:D-amino-acid oxidase activity"/>
    <property type="evidence" value="ECO:0007669"/>
    <property type="project" value="InterPro"/>
</dbReference>
<dbReference type="PANTHER" id="PTHR11530:SF11">
    <property type="entry name" value="D-ASPARTATE OXIDASE"/>
    <property type="match status" value="1"/>
</dbReference>
<comment type="cofactor">
    <cofactor evidence="1">
        <name>FAD</name>
        <dbReference type="ChEBI" id="CHEBI:57692"/>
    </cofactor>
</comment>
<dbReference type="PANTHER" id="PTHR11530">
    <property type="entry name" value="D-AMINO ACID OXIDASE"/>
    <property type="match status" value="1"/>
</dbReference>
<dbReference type="GO" id="GO:0071949">
    <property type="term" value="F:FAD binding"/>
    <property type="evidence" value="ECO:0007669"/>
    <property type="project" value="InterPro"/>
</dbReference>
<name>A0A1B9GCC7_9TREE</name>
<keyword evidence="10" id="KW-1185">Reference proteome</keyword>
<evidence type="ECO:0000256" key="5">
    <source>
        <dbReference type="ARBA" id="ARBA00023002"/>
    </source>
</evidence>
<gene>
    <name evidence="8" type="ORF">I302_00154</name>
    <name evidence="9" type="ORF">I302_101471</name>
</gene>
<evidence type="ECO:0000256" key="2">
    <source>
        <dbReference type="ARBA" id="ARBA00006730"/>
    </source>
</evidence>